<gene>
    <name evidence="3" type="primary">LOC110209220</name>
</gene>
<evidence type="ECO:0000313" key="2">
    <source>
        <dbReference type="Proteomes" id="UP000515140"/>
    </source>
</evidence>
<reference evidence="3" key="1">
    <citation type="submission" date="2025-08" db="UniProtKB">
        <authorList>
            <consortium name="RefSeq"/>
        </authorList>
    </citation>
    <scope>IDENTIFICATION</scope>
    <source>
        <tissue evidence="3">Spleen</tissue>
    </source>
</reference>
<name>A0A6P5KDW4_PHACI</name>
<proteinExistence type="predicted"/>
<feature type="compositionally biased region" description="Gly residues" evidence="1">
    <location>
        <begin position="153"/>
        <end position="168"/>
    </location>
</feature>
<sequence length="273" mass="28839">MVDSKGKGTGRSWVLSIVFEKQQDDSVAGGPRCQSSKAMMQRERKSQQSLIKVKDFMEEQRTCFKVITGQGDPTGGCRARFTHLTDKDFAQSISGLRSVHQNFSDTCIPVPSQGAHLDLRAQSRVPGGPGAGRAPAGAPGDQGSQHSGERPQHGGGRYMGGQGAGRGSGPRAPPTGSYAAAAPGQRGREGGERRRDLWTHPFVFQKRKPRSATGKASPKGRPGLGSGSDPALAGVQSLAAGSQAPQARFRCLTGCTLPRLLQQHEFKASEGLP</sequence>
<dbReference type="Proteomes" id="UP000515140">
    <property type="component" value="Unplaced"/>
</dbReference>
<accession>A0A6P5KDW4</accession>
<feature type="region of interest" description="Disordered" evidence="1">
    <location>
        <begin position="121"/>
        <end position="245"/>
    </location>
</feature>
<protein>
    <submittedName>
        <fullName evidence="3">Uncharacterized protein LOC110209220</fullName>
    </submittedName>
</protein>
<keyword evidence="2" id="KW-1185">Reference proteome</keyword>
<dbReference type="GeneID" id="110209220"/>
<dbReference type="AlphaFoldDB" id="A0A6P5KDW4"/>
<evidence type="ECO:0000313" key="3">
    <source>
        <dbReference type="RefSeq" id="XP_020843174.1"/>
    </source>
</evidence>
<feature type="compositionally biased region" description="Basic and acidic residues" evidence="1">
    <location>
        <begin position="186"/>
        <end position="198"/>
    </location>
</feature>
<dbReference type="KEGG" id="pcw:110209220"/>
<organism evidence="2 3">
    <name type="scientific">Phascolarctos cinereus</name>
    <name type="common">Koala</name>
    <dbReference type="NCBI Taxonomy" id="38626"/>
    <lineage>
        <taxon>Eukaryota</taxon>
        <taxon>Metazoa</taxon>
        <taxon>Chordata</taxon>
        <taxon>Craniata</taxon>
        <taxon>Vertebrata</taxon>
        <taxon>Euteleostomi</taxon>
        <taxon>Mammalia</taxon>
        <taxon>Metatheria</taxon>
        <taxon>Diprotodontia</taxon>
        <taxon>Phascolarctidae</taxon>
        <taxon>Phascolarctos</taxon>
    </lineage>
</organism>
<evidence type="ECO:0000256" key="1">
    <source>
        <dbReference type="SAM" id="MobiDB-lite"/>
    </source>
</evidence>
<feature type="compositionally biased region" description="Low complexity" evidence="1">
    <location>
        <begin position="174"/>
        <end position="185"/>
    </location>
</feature>
<dbReference type="RefSeq" id="XP_020843174.1">
    <property type="nucleotide sequence ID" value="XM_020987515.1"/>
</dbReference>
<dbReference type="InParanoid" id="A0A6P5KDW4"/>